<organism evidence="4 5">
    <name type="scientific">Tissierella praeacuta DSM 18095</name>
    <dbReference type="NCBI Taxonomy" id="1123404"/>
    <lineage>
        <taxon>Bacteria</taxon>
        <taxon>Bacillati</taxon>
        <taxon>Bacillota</taxon>
        <taxon>Tissierellia</taxon>
        <taxon>Tissierellales</taxon>
        <taxon>Tissierellaceae</taxon>
        <taxon>Tissierella</taxon>
    </lineage>
</organism>
<name>A0A1M4YYW4_9FIRM</name>
<evidence type="ECO:0000256" key="1">
    <source>
        <dbReference type="ARBA" id="ARBA00008270"/>
    </source>
</evidence>
<sequence length="298" mass="33259">MEISIYQIDAFSHKTFGGNPAGVVLDAEYLTEDIMQNIAKEMNLSETAFVTLKNDNLFTVRFFTPVCEVDLCGHATIATFYTLAKLRYIKPIYNGIKRVYQNTKVGRLSVDIVFKNGEVDKIFMEQATPKEIDTAVNIFSLTRSMGIKMEDIGVLDNIIYPEIISTGLPDIILPINKREVLDNLDINMRELADISQQLNVTGIHTFYLPKVNSEFVYTRNFAPAVGIGEEAATGTSNGALIYFLKKNNLIVDNSIISYQGQSMNRPSTIYCQIEGDMENPIIKVGGNAKIVIKGTIFI</sequence>
<dbReference type="AlphaFoldDB" id="A0A1M4YYW4"/>
<protein>
    <submittedName>
        <fullName evidence="4">Phenazine biosynthesis protein PhzF family</fullName>
    </submittedName>
</protein>
<dbReference type="PIRSF" id="PIRSF016184">
    <property type="entry name" value="PhzC_PhzF"/>
    <property type="match status" value="1"/>
</dbReference>
<keyword evidence="5" id="KW-1185">Reference proteome</keyword>
<dbReference type="SUPFAM" id="SSF54506">
    <property type="entry name" value="Diaminopimelate epimerase-like"/>
    <property type="match status" value="1"/>
</dbReference>
<accession>A0A1M4YYW4</accession>
<dbReference type="EMBL" id="FQTY01000020">
    <property type="protein sequence ID" value="SHF11003.1"/>
    <property type="molecule type" value="Genomic_DNA"/>
</dbReference>
<gene>
    <name evidence="4" type="ORF">SAMN02745784_02842</name>
</gene>
<dbReference type="GO" id="GO:0005737">
    <property type="term" value="C:cytoplasm"/>
    <property type="evidence" value="ECO:0007669"/>
    <property type="project" value="TreeGrafter"/>
</dbReference>
<dbReference type="Pfam" id="PF02567">
    <property type="entry name" value="PhzC-PhzF"/>
    <property type="match status" value="1"/>
</dbReference>
<dbReference type="PANTHER" id="PTHR13774">
    <property type="entry name" value="PHENAZINE BIOSYNTHESIS PROTEIN"/>
    <property type="match status" value="1"/>
</dbReference>
<proteinExistence type="inferred from homology"/>
<evidence type="ECO:0000256" key="2">
    <source>
        <dbReference type="ARBA" id="ARBA00023235"/>
    </source>
</evidence>
<dbReference type="RefSeq" id="WP_084725479.1">
    <property type="nucleotide sequence ID" value="NZ_FQTY01000020.1"/>
</dbReference>
<dbReference type="STRING" id="1123404.SAMN02745784_02842"/>
<feature type="active site" evidence="3">
    <location>
        <position position="46"/>
    </location>
</feature>
<keyword evidence="2" id="KW-0413">Isomerase</keyword>
<dbReference type="GO" id="GO:0016853">
    <property type="term" value="F:isomerase activity"/>
    <property type="evidence" value="ECO:0007669"/>
    <property type="project" value="UniProtKB-KW"/>
</dbReference>
<dbReference type="Proteomes" id="UP000184114">
    <property type="component" value="Unassembled WGS sequence"/>
</dbReference>
<dbReference type="PANTHER" id="PTHR13774:SF39">
    <property type="entry name" value="BIOSYNTHESIS PROTEIN, PUTATIVE-RELATED"/>
    <property type="match status" value="1"/>
</dbReference>
<dbReference type="NCBIfam" id="TIGR00654">
    <property type="entry name" value="PhzF_family"/>
    <property type="match status" value="1"/>
</dbReference>
<dbReference type="GeneID" id="90996627"/>
<reference evidence="5" key="1">
    <citation type="submission" date="2016-11" db="EMBL/GenBank/DDBJ databases">
        <authorList>
            <person name="Varghese N."/>
            <person name="Submissions S."/>
        </authorList>
    </citation>
    <scope>NUCLEOTIDE SEQUENCE [LARGE SCALE GENOMIC DNA]</scope>
    <source>
        <strain evidence="5">DSM 18095</strain>
    </source>
</reference>
<evidence type="ECO:0000256" key="3">
    <source>
        <dbReference type="PIRSR" id="PIRSR016184-1"/>
    </source>
</evidence>
<evidence type="ECO:0000313" key="4">
    <source>
        <dbReference type="EMBL" id="SHF11003.1"/>
    </source>
</evidence>
<comment type="similarity">
    <text evidence="1">Belongs to the PhzF family.</text>
</comment>
<dbReference type="InterPro" id="IPR003719">
    <property type="entry name" value="Phenazine_PhzF-like"/>
</dbReference>
<dbReference type="Gene3D" id="3.10.310.10">
    <property type="entry name" value="Diaminopimelate Epimerase, Chain A, domain 1"/>
    <property type="match status" value="2"/>
</dbReference>
<evidence type="ECO:0000313" key="5">
    <source>
        <dbReference type="Proteomes" id="UP000184114"/>
    </source>
</evidence>